<comment type="caution">
    <text evidence="1">The sequence shown here is derived from an EMBL/GenBank/DDBJ whole genome shotgun (WGS) entry which is preliminary data.</text>
</comment>
<name>A0A1S2VCD5_9BACT</name>
<evidence type="ECO:0000313" key="1">
    <source>
        <dbReference type="EMBL" id="OIN56373.1"/>
    </source>
</evidence>
<evidence type="ECO:0000313" key="2">
    <source>
        <dbReference type="Proteomes" id="UP000181790"/>
    </source>
</evidence>
<dbReference type="Gene3D" id="2.60.120.200">
    <property type="match status" value="1"/>
</dbReference>
<dbReference type="SUPFAM" id="SSF49899">
    <property type="entry name" value="Concanavalin A-like lectins/glucanases"/>
    <property type="match status" value="1"/>
</dbReference>
<evidence type="ECO:0008006" key="3">
    <source>
        <dbReference type="Google" id="ProtNLM"/>
    </source>
</evidence>
<dbReference type="AlphaFoldDB" id="A0A1S2VCD5"/>
<reference evidence="1 2" key="1">
    <citation type="submission" date="2016-10" db="EMBL/GenBank/DDBJ databases">
        <title>Arsenicibacter rosenii gen. nov., sp. nov., an efficient arsenic-methylating bacterium isolated from an arsenic-contaminated paddy soil.</title>
        <authorList>
            <person name="Huang K."/>
        </authorList>
    </citation>
    <scope>NUCLEOTIDE SEQUENCE [LARGE SCALE GENOMIC DNA]</scope>
    <source>
        <strain evidence="1 2">SM-1</strain>
    </source>
</reference>
<organism evidence="1 2">
    <name type="scientific">Arsenicibacter rosenii</name>
    <dbReference type="NCBI Taxonomy" id="1750698"/>
    <lineage>
        <taxon>Bacteria</taxon>
        <taxon>Pseudomonadati</taxon>
        <taxon>Bacteroidota</taxon>
        <taxon>Cytophagia</taxon>
        <taxon>Cytophagales</taxon>
        <taxon>Spirosomataceae</taxon>
        <taxon>Arsenicibacter</taxon>
    </lineage>
</organism>
<protein>
    <recommendedName>
        <fullName evidence="3">LamG-like jellyroll fold domain-containing protein</fullName>
    </recommendedName>
</protein>
<sequence>MDCWSYYFNGDMDELRFYNRALTREEVISTYTFEKVPIQSVKDGSWNDYTVWSCNCIPHPSDILQVSHQVTVPANNIAQAFQITYTNNGKVTLGQGAKLFLNK</sequence>
<dbReference type="EMBL" id="MORL01000024">
    <property type="protein sequence ID" value="OIN56373.1"/>
    <property type="molecule type" value="Genomic_DNA"/>
</dbReference>
<keyword evidence="2" id="KW-1185">Reference proteome</keyword>
<proteinExistence type="predicted"/>
<gene>
    <name evidence="1" type="ORF">BLX24_25430</name>
</gene>
<dbReference type="GO" id="GO:0005975">
    <property type="term" value="P:carbohydrate metabolic process"/>
    <property type="evidence" value="ECO:0007669"/>
    <property type="project" value="UniProtKB-ARBA"/>
</dbReference>
<accession>A0A1S2VCD5</accession>
<dbReference type="InterPro" id="IPR013320">
    <property type="entry name" value="ConA-like_dom_sf"/>
</dbReference>
<dbReference type="GO" id="GO:0004553">
    <property type="term" value="F:hydrolase activity, hydrolyzing O-glycosyl compounds"/>
    <property type="evidence" value="ECO:0007669"/>
    <property type="project" value="UniProtKB-ARBA"/>
</dbReference>
<dbReference type="Proteomes" id="UP000181790">
    <property type="component" value="Unassembled WGS sequence"/>
</dbReference>